<comment type="caution">
    <text evidence="2">The sequence shown here is derived from an EMBL/GenBank/DDBJ whole genome shotgun (WGS) entry which is preliminary data.</text>
</comment>
<gene>
    <name evidence="2" type="ORF">DWV06_11005</name>
</gene>
<organism evidence="2 3">
    <name type="scientific">Anaerosacchariphilus polymeriproducens</name>
    <dbReference type="NCBI Taxonomy" id="1812858"/>
    <lineage>
        <taxon>Bacteria</taxon>
        <taxon>Bacillati</taxon>
        <taxon>Bacillota</taxon>
        <taxon>Clostridia</taxon>
        <taxon>Lachnospirales</taxon>
        <taxon>Lachnospiraceae</taxon>
        <taxon>Anaerosacchariphilus</taxon>
    </lineage>
</organism>
<keyword evidence="3" id="KW-1185">Reference proteome</keyword>
<dbReference type="InterPro" id="IPR052533">
    <property type="entry name" value="WalJ/YycJ-like"/>
</dbReference>
<dbReference type="PANTHER" id="PTHR47619:SF1">
    <property type="entry name" value="EXODEOXYRIBONUCLEASE WALJ"/>
    <property type="match status" value="1"/>
</dbReference>
<dbReference type="OrthoDB" id="9781189at2"/>
<dbReference type="SUPFAM" id="SSF56281">
    <property type="entry name" value="Metallo-hydrolase/oxidoreductase"/>
    <property type="match status" value="1"/>
</dbReference>
<evidence type="ECO:0000313" key="3">
    <source>
        <dbReference type="Proteomes" id="UP000255036"/>
    </source>
</evidence>
<dbReference type="Pfam" id="PF12706">
    <property type="entry name" value="Lactamase_B_2"/>
    <property type="match status" value="1"/>
</dbReference>
<dbReference type="GO" id="GO:0016787">
    <property type="term" value="F:hydrolase activity"/>
    <property type="evidence" value="ECO:0007669"/>
    <property type="project" value="UniProtKB-KW"/>
</dbReference>
<dbReference type="PANTHER" id="PTHR47619">
    <property type="entry name" value="METALLO-HYDROLASE YYCJ-RELATED"/>
    <property type="match status" value="1"/>
</dbReference>
<dbReference type="Proteomes" id="UP000255036">
    <property type="component" value="Unassembled WGS sequence"/>
</dbReference>
<dbReference type="InterPro" id="IPR036866">
    <property type="entry name" value="RibonucZ/Hydroxyglut_hydro"/>
</dbReference>
<protein>
    <submittedName>
        <fullName evidence="2">MBL fold metallo-hydrolase</fullName>
    </submittedName>
</protein>
<dbReference type="SMART" id="SM00849">
    <property type="entry name" value="Lactamase_B"/>
    <property type="match status" value="1"/>
</dbReference>
<evidence type="ECO:0000313" key="2">
    <source>
        <dbReference type="EMBL" id="RDU22896.1"/>
    </source>
</evidence>
<dbReference type="AlphaFoldDB" id="A0A371ATJ3"/>
<proteinExistence type="predicted"/>
<name>A0A371ATJ3_9FIRM</name>
<dbReference type="EMBL" id="QRCT01000034">
    <property type="protein sequence ID" value="RDU22896.1"/>
    <property type="molecule type" value="Genomic_DNA"/>
</dbReference>
<dbReference type="Gene3D" id="3.60.15.10">
    <property type="entry name" value="Ribonuclease Z/Hydroxyacylglutathione hydrolase-like"/>
    <property type="match status" value="1"/>
</dbReference>
<reference evidence="2 3" key="1">
    <citation type="submission" date="2018-07" db="EMBL/GenBank/DDBJ databases">
        <title>Anaerosacharophilus polymeroproducens gen. nov. sp. nov., an anaerobic bacterium isolated from salt field.</title>
        <authorList>
            <person name="Kim W."/>
            <person name="Yang S.-H."/>
            <person name="Oh J."/>
            <person name="Lee J.-H."/>
            <person name="Kwon K.K."/>
        </authorList>
    </citation>
    <scope>NUCLEOTIDE SEQUENCE [LARGE SCALE GENOMIC DNA]</scope>
    <source>
        <strain evidence="2 3">MCWD5</strain>
    </source>
</reference>
<dbReference type="RefSeq" id="WP_115482239.1">
    <property type="nucleotide sequence ID" value="NZ_QRCT01000034.1"/>
</dbReference>
<feature type="domain" description="Metallo-beta-lactamase" evidence="1">
    <location>
        <begin position="11"/>
        <end position="193"/>
    </location>
</feature>
<sequence length="265" mass="29563">MRLCSVASGSSGNCIYAGVNDTHVMIDAGISGKKIEQGLNEIGLQTKDIQGIVITHEHIDHVKGLGVLARKFEIPIYGTRGTIQAVRNISSLGRFPDGLFHEIKEDESFQIHEIHIKPFAVSHDAVQPVSYVMEHEGSSFGVVTDLGMYDDYTIEKLKGLDALLLEANHDVRMLQTGKYPYYLKQRILGARGHLSNEVSGQLLCEILHDKLKYVLLGHLSKENNYEELAYETVCSEITLGDNQYRANDFSIQIAKRDGISELVEF</sequence>
<evidence type="ECO:0000259" key="1">
    <source>
        <dbReference type="SMART" id="SM00849"/>
    </source>
</evidence>
<dbReference type="InterPro" id="IPR001279">
    <property type="entry name" value="Metallo-B-lactamas"/>
</dbReference>
<accession>A0A371ATJ3</accession>
<keyword evidence="2" id="KW-0378">Hydrolase</keyword>